<gene>
    <name evidence="1" type="ORF">CTI12_AA310860</name>
</gene>
<name>A0A2U1N428_ARTAN</name>
<accession>A0A2U1N428</accession>
<keyword evidence="2" id="KW-1185">Reference proteome</keyword>
<dbReference type="Proteomes" id="UP000245207">
    <property type="component" value="Unassembled WGS sequence"/>
</dbReference>
<keyword evidence="1" id="KW-0496">Mitochondrion</keyword>
<dbReference type="EMBL" id="PKPP01003677">
    <property type="protein sequence ID" value="PWA68247.1"/>
    <property type="molecule type" value="Genomic_DNA"/>
</dbReference>
<reference evidence="1 2" key="1">
    <citation type="journal article" date="2018" name="Mol. Plant">
        <title>The genome of Artemisia annua provides insight into the evolution of Asteraceae family and artemisinin biosynthesis.</title>
        <authorList>
            <person name="Shen Q."/>
            <person name="Zhang L."/>
            <person name="Liao Z."/>
            <person name="Wang S."/>
            <person name="Yan T."/>
            <person name="Shi P."/>
            <person name="Liu M."/>
            <person name="Fu X."/>
            <person name="Pan Q."/>
            <person name="Wang Y."/>
            <person name="Lv Z."/>
            <person name="Lu X."/>
            <person name="Zhang F."/>
            <person name="Jiang W."/>
            <person name="Ma Y."/>
            <person name="Chen M."/>
            <person name="Hao X."/>
            <person name="Li L."/>
            <person name="Tang Y."/>
            <person name="Lv G."/>
            <person name="Zhou Y."/>
            <person name="Sun X."/>
            <person name="Brodelius P.E."/>
            <person name="Rose J.K.C."/>
            <person name="Tang K."/>
        </authorList>
    </citation>
    <scope>NUCLEOTIDE SEQUENCE [LARGE SCALE GENOMIC DNA]</scope>
    <source>
        <strain evidence="2">cv. Huhao1</strain>
        <tissue evidence="1">Leaf</tissue>
    </source>
</reference>
<sequence length="53" mass="5641">MSMDQEICPLLKAHRISTSWGIGLIIGPALGGYLAQPAEKFPGLVSPDSLFGR</sequence>
<evidence type="ECO:0000313" key="1">
    <source>
        <dbReference type="EMBL" id="PWA68247.1"/>
    </source>
</evidence>
<dbReference type="AlphaFoldDB" id="A0A2U1N428"/>
<organism evidence="1 2">
    <name type="scientific">Artemisia annua</name>
    <name type="common">Sweet wormwood</name>
    <dbReference type="NCBI Taxonomy" id="35608"/>
    <lineage>
        <taxon>Eukaryota</taxon>
        <taxon>Viridiplantae</taxon>
        <taxon>Streptophyta</taxon>
        <taxon>Embryophyta</taxon>
        <taxon>Tracheophyta</taxon>
        <taxon>Spermatophyta</taxon>
        <taxon>Magnoliopsida</taxon>
        <taxon>eudicotyledons</taxon>
        <taxon>Gunneridae</taxon>
        <taxon>Pentapetalae</taxon>
        <taxon>asterids</taxon>
        <taxon>campanulids</taxon>
        <taxon>Asterales</taxon>
        <taxon>Asteraceae</taxon>
        <taxon>Asteroideae</taxon>
        <taxon>Anthemideae</taxon>
        <taxon>Artemisiinae</taxon>
        <taxon>Artemisia</taxon>
    </lineage>
</organism>
<comment type="caution">
    <text evidence="1">The sequence shown here is derived from an EMBL/GenBank/DDBJ whole genome shotgun (WGS) entry which is preliminary data.</text>
</comment>
<proteinExistence type="predicted"/>
<evidence type="ECO:0000313" key="2">
    <source>
        <dbReference type="Proteomes" id="UP000245207"/>
    </source>
</evidence>
<protein>
    <submittedName>
        <fullName evidence="1">Major facilitator superfamily domain protein</fullName>
    </submittedName>
</protein>
<geneLocation type="mitochondrion" evidence="1"/>